<evidence type="ECO:0000259" key="1">
    <source>
        <dbReference type="Pfam" id="PF13333"/>
    </source>
</evidence>
<dbReference type="KEGG" id="bthu:YBT1518_31165"/>
<sequence length="68" mass="8091">MSVSGFYDYFHRKATEGQRKRKETAAYIVMQFKRECLHGEKLISLAQVTQLIAEFIYMYYHSIRPHSS</sequence>
<name>A0A9W3PJK7_BACTU</name>
<keyword evidence="2" id="KW-0614">Plasmid</keyword>
<protein>
    <submittedName>
        <fullName evidence="2">Tra5 protein</fullName>
    </submittedName>
</protein>
<organism evidence="2 3">
    <name type="scientific">Bacillus thuringiensis YBT-1518</name>
    <dbReference type="NCBI Taxonomy" id="529122"/>
    <lineage>
        <taxon>Bacteria</taxon>
        <taxon>Bacillati</taxon>
        <taxon>Bacillota</taxon>
        <taxon>Bacilli</taxon>
        <taxon>Bacillales</taxon>
        <taxon>Bacillaceae</taxon>
        <taxon>Bacillus</taxon>
        <taxon>Bacillus cereus group</taxon>
    </lineage>
</organism>
<gene>
    <name evidence="2" type="ORF">YBT1518_31165</name>
</gene>
<dbReference type="Proteomes" id="UP000018566">
    <property type="component" value="Plasmid pBMB0233"/>
</dbReference>
<geneLocation type="plasmid" evidence="2 3">
    <name>pBMB0233</name>
</geneLocation>
<accession>A0A9W3PJK7</accession>
<proteinExistence type="predicted"/>
<evidence type="ECO:0000313" key="3">
    <source>
        <dbReference type="Proteomes" id="UP000018566"/>
    </source>
</evidence>
<dbReference type="InterPro" id="IPR001584">
    <property type="entry name" value="Integrase_cat-core"/>
</dbReference>
<dbReference type="Pfam" id="PF13333">
    <property type="entry name" value="rve_2"/>
    <property type="match status" value="1"/>
</dbReference>
<reference evidence="2 3" key="1">
    <citation type="submission" date="2013-05" db="EMBL/GenBank/DDBJ databases">
        <title>Complete genome sequence of Bacillus thuringiensis YBT-1518, a typical strain with high toxicity to nematode.</title>
        <authorList>
            <person name="Wang P."/>
            <person name="Zhang C."/>
            <person name="Guo M."/>
            <person name="Guo S."/>
            <person name="Zhu Y."/>
            <person name="Zheng J."/>
            <person name="Zhu L."/>
            <person name="Ruan L."/>
            <person name="Peng D."/>
            <person name="Sun M."/>
        </authorList>
    </citation>
    <scope>NUCLEOTIDE SEQUENCE [LARGE SCALE GENOMIC DNA]</scope>
    <source>
        <strain evidence="2 3">YBT-1518</strain>
        <plasmid evidence="2 3">pBMB0233</plasmid>
    </source>
</reference>
<feature type="domain" description="Integrase catalytic" evidence="1">
    <location>
        <begin position="32"/>
        <end position="59"/>
    </location>
</feature>
<dbReference type="EMBL" id="CP005940">
    <property type="protein sequence ID" value="AHA75715.1"/>
    <property type="molecule type" value="Genomic_DNA"/>
</dbReference>
<evidence type="ECO:0000313" key="2">
    <source>
        <dbReference type="EMBL" id="AHA75715.1"/>
    </source>
</evidence>
<dbReference type="AlphaFoldDB" id="A0A9W3PJK7"/>